<dbReference type="EMBL" id="BOON01000055">
    <property type="protein sequence ID" value="GII25671.1"/>
    <property type="molecule type" value="Genomic_DNA"/>
</dbReference>
<evidence type="ECO:0000313" key="4">
    <source>
        <dbReference type="Proteomes" id="UP000599074"/>
    </source>
</evidence>
<evidence type="ECO:0000259" key="2">
    <source>
        <dbReference type="Pfam" id="PF00296"/>
    </source>
</evidence>
<dbReference type="AlphaFoldDB" id="A0A8J3X375"/>
<dbReference type="SUPFAM" id="SSF51679">
    <property type="entry name" value="Bacterial luciferase-like"/>
    <property type="match status" value="1"/>
</dbReference>
<dbReference type="Gene3D" id="3.20.20.30">
    <property type="entry name" value="Luciferase-like domain"/>
    <property type="match status" value="1"/>
</dbReference>
<dbReference type="Proteomes" id="UP000599074">
    <property type="component" value="Unassembled WGS sequence"/>
</dbReference>
<dbReference type="PANTHER" id="PTHR43244">
    <property type="match status" value="1"/>
</dbReference>
<gene>
    <name evidence="3" type="ORF">Pme01_52680</name>
</gene>
<feature type="domain" description="Luciferase-like" evidence="2">
    <location>
        <begin position="22"/>
        <end position="274"/>
    </location>
</feature>
<name>A0A8J3X375_9ACTN</name>
<dbReference type="InterPro" id="IPR050564">
    <property type="entry name" value="F420-G6PD/mer"/>
</dbReference>
<protein>
    <recommendedName>
        <fullName evidence="2">Luciferase-like domain-containing protein</fullName>
    </recommendedName>
</protein>
<dbReference type="RefSeq" id="WP_168118166.1">
    <property type="nucleotide sequence ID" value="NZ_BOON01000055.1"/>
</dbReference>
<sequence length="304" mass="32858">MGVLETVARVRHDLGPVGVWQALLTRANAQQQRSFVRSVEVLGYGSVWAGEVVGGNDIFAQEAAWLCESSTITVGTGIANVWARHPATARAAASALGDAWPGRFIMGLGISHAAIVDRTGQKYERPLDHMRQYLDGMEQASAPAPAIPVPRVLAALRRRMLELARDRTDGAHTYFVTPEHTRRAREILGPDRLLIPEQAVVADANPVAARMVARRHTGFYLGLPNYVNNLKELGFGDEDLQDGGSDRLVDAIVAWGDGDAIAGRVREHLDAGADHVLIQTLAPDLEGALSQLEDLVIPLLPQPA</sequence>
<reference evidence="3" key="1">
    <citation type="submission" date="2021-01" db="EMBL/GenBank/DDBJ databases">
        <title>Whole genome shotgun sequence of Planosporangium mesophilum NBRC 109066.</title>
        <authorList>
            <person name="Komaki H."/>
            <person name="Tamura T."/>
        </authorList>
    </citation>
    <scope>NUCLEOTIDE SEQUENCE</scope>
    <source>
        <strain evidence="3">NBRC 109066</strain>
    </source>
</reference>
<accession>A0A8J3X375</accession>
<dbReference type="InterPro" id="IPR011251">
    <property type="entry name" value="Luciferase-like_dom"/>
</dbReference>
<keyword evidence="4" id="KW-1185">Reference proteome</keyword>
<dbReference type="GO" id="GO:0016705">
    <property type="term" value="F:oxidoreductase activity, acting on paired donors, with incorporation or reduction of molecular oxygen"/>
    <property type="evidence" value="ECO:0007669"/>
    <property type="project" value="InterPro"/>
</dbReference>
<dbReference type="InterPro" id="IPR036661">
    <property type="entry name" value="Luciferase-like_sf"/>
</dbReference>
<keyword evidence="1" id="KW-0560">Oxidoreductase</keyword>
<evidence type="ECO:0000313" key="3">
    <source>
        <dbReference type="EMBL" id="GII25671.1"/>
    </source>
</evidence>
<dbReference type="NCBIfam" id="TIGR03620">
    <property type="entry name" value="F420_MSMEG_4141"/>
    <property type="match status" value="1"/>
</dbReference>
<dbReference type="PANTHER" id="PTHR43244:SF1">
    <property type="entry name" value="5,10-METHYLENETETRAHYDROMETHANOPTERIN REDUCTASE"/>
    <property type="match status" value="1"/>
</dbReference>
<dbReference type="InterPro" id="IPR019922">
    <property type="entry name" value="Lucif-like_OxRdatse_MSMEG_4141"/>
</dbReference>
<dbReference type="Pfam" id="PF00296">
    <property type="entry name" value="Bac_luciferase"/>
    <property type="match status" value="1"/>
</dbReference>
<comment type="caution">
    <text evidence="3">The sequence shown here is derived from an EMBL/GenBank/DDBJ whole genome shotgun (WGS) entry which is preliminary data.</text>
</comment>
<proteinExistence type="predicted"/>
<organism evidence="3 4">
    <name type="scientific">Planosporangium mesophilum</name>
    <dbReference type="NCBI Taxonomy" id="689768"/>
    <lineage>
        <taxon>Bacteria</taxon>
        <taxon>Bacillati</taxon>
        <taxon>Actinomycetota</taxon>
        <taxon>Actinomycetes</taxon>
        <taxon>Micromonosporales</taxon>
        <taxon>Micromonosporaceae</taxon>
        <taxon>Planosporangium</taxon>
    </lineage>
</organism>
<evidence type="ECO:0000256" key="1">
    <source>
        <dbReference type="ARBA" id="ARBA00023002"/>
    </source>
</evidence>